<reference evidence="1" key="1">
    <citation type="submission" date="2018-05" db="EMBL/GenBank/DDBJ databases">
        <authorList>
            <person name="Lanie J.A."/>
            <person name="Ng W.-L."/>
            <person name="Kazmierczak K.M."/>
            <person name="Andrzejewski T.M."/>
            <person name="Davidsen T.M."/>
            <person name="Wayne K.J."/>
            <person name="Tettelin H."/>
            <person name="Glass J.I."/>
            <person name="Rusch D."/>
            <person name="Podicherti R."/>
            <person name="Tsui H.-C.T."/>
            <person name="Winkler M.E."/>
        </authorList>
    </citation>
    <scope>NUCLEOTIDE SEQUENCE</scope>
</reference>
<gene>
    <name evidence="1" type="ORF">METZ01_LOCUS398832</name>
</gene>
<name>A0A382VJ93_9ZZZZ</name>
<feature type="non-terminal residue" evidence="1">
    <location>
        <position position="25"/>
    </location>
</feature>
<protein>
    <submittedName>
        <fullName evidence="1">Uncharacterized protein</fullName>
    </submittedName>
</protein>
<dbReference type="AlphaFoldDB" id="A0A382VJ93"/>
<sequence>MIETFKNLEPVMQALFGGLFTWGLT</sequence>
<proteinExistence type="predicted"/>
<evidence type="ECO:0000313" key="1">
    <source>
        <dbReference type="EMBL" id="SVD45978.1"/>
    </source>
</evidence>
<accession>A0A382VJ93</accession>
<dbReference type="EMBL" id="UINC01152027">
    <property type="protein sequence ID" value="SVD45978.1"/>
    <property type="molecule type" value="Genomic_DNA"/>
</dbReference>
<organism evidence="1">
    <name type="scientific">marine metagenome</name>
    <dbReference type="NCBI Taxonomy" id="408172"/>
    <lineage>
        <taxon>unclassified sequences</taxon>
        <taxon>metagenomes</taxon>
        <taxon>ecological metagenomes</taxon>
    </lineage>
</organism>